<evidence type="ECO:0000313" key="2">
    <source>
        <dbReference type="EMBL" id="CBA61164.1"/>
    </source>
</evidence>
<dbReference type="EMBL" id="FN538970">
    <property type="protein sequence ID" value="CBA61164.1"/>
    <property type="molecule type" value="Genomic_DNA"/>
</dbReference>
<evidence type="ECO:0000313" key="3">
    <source>
        <dbReference type="Proteomes" id="UP000002068"/>
    </source>
</evidence>
<feature type="transmembrane region" description="Helical" evidence="1">
    <location>
        <begin position="216"/>
        <end position="234"/>
    </location>
</feature>
<dbReference type="CDD" id="cd21809">
    <property type="entry name" value="ABC-2_lan_permease-like"/>
    <property type="match status" value="1"/>
</dbReference>
<accession>A0A0H3N4A9</accession>
<keyword evidence="1" id="KW-0812">Transmembrane</keyword>
<keyword evidence="1" id="KW-1133">Transmembrane helix</keyword>
<feature type="transmembrane region" description="Helical" evidence="1">
    <location>
        <begin position="138"/>
        <end position="158"/>
    </location>
</feature>
<evidence type="ECO:0000256" key="1">
    <source>
        <dbReference type="SAM" id="Phobius"/>
    </source>
</evidence>
<feature type="transmembrane region" description="Helical" evidence="1">
    <location>
        <begin position="58"/>
        <end position="78"/>
    </location>
</feature>
<dbReference type="RefSeq" id="WP_003439186.1">
    <property type="nucleotide sequence ID" value="NC_013315.1"/>
</dbReference>
<dbReference type="KEGG" id="cdc:CD196_0606"/>
<dbReference type="Pfam" id="PF12730">
    <property type="entry name" value="ABC2_membrane_4"/>
    <property type="match status" value="1"/>
</dbReference>
<proteinExistence type="predicted"/>
<protein>
    <submittedName>
        <fullName evidence="2">Lantibiotic ABC transporter, permease protein</fullName>
    </submittedName>
</protein>
<dbReference type="Proteomes" id="UP000002068">
    <property type="component" value="Chromosome"/>
</dbReference>
<name>A0A0H3N4A9_CLODC</name>
<feature type="transmembrane region" description="Helical" evidence="1">
    <location>
        <begin position="170"/>
        <end position="196"/>
    </location>
</feature>
<keyword evidence="1" id="KW-0472">Membrane</keyword>
<dbReference type="HOGENOM" id="CLU_086622_5_0_9"/>
<sequence>MLRKSVLGEILKLKNSFIWYVLLALPLISVLIGSGNFYLNQGILKKEWYSLWTQVSLFYGEFFFPILIAIFCAYICRLEHMNHNWNNVMTLPVNLKNIFLSKLTVVSILTAITQVFFVIFYIVAGNMFGFSGSVPKELTGWIAKGWIISISIASIQLYMSIKIRSFATPIGISLCLSLFGMGLIVAKPAVGIFFPYSMLGSAMGVIKQSALNVNDTIVTICVAFITTIVFSEIANRNFRKNDVIS</sequence>
<gene>
    <name evidence="2" type="primary">cdd2</name>
    <name evidence="2" type="ordered locus">CD196_0606</name>
</gene>
<reference evidence="2 3" key="1">
    <citation type="journal article" date="2009" name="Genome Biol.">
        <title>Comparative genome and phenotypic analysis of Clostridium difficile 027 strains provides insight into the evolution of a hypervirulent bacterium.</title>
        <authorList>
            <person name="Stabler R.A."/>
            <person name="He M."/>
            <person name="Dawson L."/>
            <person name="Martin M."/>
            <person name="Valiente E."/>
            <person name="Corton C."/>
            <person name="Lawley T.D."/>
            <person name="Sebaihia M."/>
            <person name="Quail M.A."/>
            <person name="Rose G."/>
            <person name="Gerding D.N."/>
            <person name="Gibert M."/>
            <person name="Popoff M.R."/>
            <person name="Parkhill J."/>
            <person name="Dougan G."/>
            <person name="Wren B.W."/>
        </authorList>
    </citation>
    <scope>NUCLEOTIDE SEQUENCE [LARGE SCALE GENOMIC DNA]</scope>
    <source>
        <strain evidence="2 3">CD196</strain>
    </source>
</reference>
<feature type="transmembrane region" description="Helical" evidence="1">
    <location>
        <begin position="99"/>
        <end position="123"/>
    </location>
</feature>
<dbReference type="AlphaFoldDB" id="A0A0H3N4A9"/>
<feature type="transmembrane region" description="Helical" evidence="1">
    <location>
        <begin position="17"/>
        <end position="38"/>
    </location>
</feature>
<dbReference type="GeneID" id="66353164"/>
<organism evidence="2 3">
    <name type="scientific">Clostridioides difficile (strain CD196)</name>
    <name type="common">Peptoclostridium difficile</name>
    <dbReference type="NCBI Taxonomy" id="645462"/>
    <lineage>
        <taxon>Bacteria</taxon>
        <taxon>Bacillati</taxon>
        <taxon>Bacillota</taxon>
        <taxon>Clostridia</taxon>
        <taxon>Peptostreptococcales</taxon>
        <taxon>Peptostreptococcaceae</taxon>
        <taxon>Clostridioides</taxon>
    </lineage>
</organism>